<evidence type="ECO:0000256" key="1">
    <source>
        <dbReference type="SAM" id="MobiDB-lite"/>
    </source>
</evidence>
<protein>
    <recommendedName>
        <fullName evidence="4">DUF4604 domain-containing protein</fullName>
    </recommendedName>
</protein>
<organism evidence="2 3">
    <name type="scientific">Globisporangium ultimum (strain ATCC 200006 / CBS 805.95 / DAOM BR144)</name>
    <name type="common">Pythium ultimum</name>
    <dbReference type="NCBI Taxonomy" id="431595"/>
    <lineage>
        <taxon>Eukaryota</taxon>
        <taxon>Sar</taxon>
        <taxon>Stramenopiles</taxon>
        <taxon>Oomycota</taxon>
        <taxon>Peronosporomycetes</taxon>
        <taxon>Pythiales</taxon>
        <taxon>Pythiaceae</taxon>
        <taxon>Globisporangium</taxon>
    </lineage>
</organism>
<sequence>MGDSDLWRTDGSFRGIQDTGGKGTRGKGGSAPQFTRVIPKFLRKYHEPPAIQAKFMPPPMPDGEDDDDGELDEVQQAAMDAYLEKDKEKREKIAKAAGADDADGADAGDAGAETSKVTSEGGKKKANQAVAGVGATQPPKKKKRKRAEVAMLSNKKLLSFSMDDEE</sequence>
<dbReference type="eggNOG" id="ENOG502SA3D">
    <property type="taxonomic scope" value="Eukaryota"/>
</dbReference>
<dbReference type="OMA" id="ACIGVEE"/>
<evidence type="ECO:0000313" key="3">
    <source>
        <dbReference type="Proteomes" id="UP000019132"/>
    </source>
</evidence>
<dbReference type="InParanoid" id="K3WVL6"/>
<feature type="region of interest" description="Disordered" evidence="1">
    <location>
        <begin position="1"/>
        <end position="33"/>
    </location>
</feature>
<evidence type="ECO:0000313" key="2">
    <source>
        <dbReference type="EnsemblProtists" id="PYU1_T009014"/>
    </source>
</evidence>
<keyword evidence="3" id="KW-1185">Reference proteome</keyword>
<reference evidence="2" key="3">
    <citation type="submission" date="2015-02" db="UniProtKB">
        <authorList>
            <consortium name="EnsemblProtists"/>
        </authorList>
    </citation>
    <scope>IDENTIFICATION</scope>
    <source>
        <strain evidence="2">DAOM BR144</strain>
    </source>
</reference>
<dbReference type="EnsemblProtists" id="PYU1_T009014">
    <property type="protein sequence ID" value="PYU1_T009014"/>
    <property type="gene ID" value="PYU1_G008996"/>
</dbReference>
<evidence type="ECO:0008006" key="4">
    <source>
        <dbReference type="Google" id="ProtNLM"/>
    </source>
</evidence>
<proteinExistence type="predicted"/>
<dbReference type="Proteomes" id="UP000019132">
    <property type="component" value="Unassembled WGS sequence"/>
</dbReference>
<name>K3WVL6_GLOUD</name>
<reference evidence="3" key="1">
    <citation type="journal article" date="2010" name="Genome Biol.">
        <title>Genome sequence of the necrotrophic plant pathogen Pythium ultimum reveals original pathogenicity mechanisms and effector repertoire.</title>
        <authorList>
            <person name="Levesque C.A."/>
            <person name="Brouwer H."/>
            <person name="Cano L."/>
            <person name="Hamilton J.P."/>
            <person name="Holt C."/>
            <person name="Huitema E."/>
            <person name="Raffaele S."/>
            <person name="Robideau G.P."/>
            <person name="Thines M."/>
            <person name="Win J."/>
            <person name="Zerillo M.M."/>
            <person name="Beakes G.W."/>
            <person name="Boore J.L."/>
            <person name="Busam D."/>
            <person name="Dumas B."/>
            <person name="Ferriera S."/>
            <person name="Fuerstenberg S.I."/>
            <person name="Gachon C.M."/>
            <person name="Gaulin E."/>
            <person name="Govers F."/>
            <person name="Grenville-Briggs L."/>
            <person name="Horner N."/>
            <person name="Hostetler J."/>
            <person name="Jiang R.H."/>
            <person name="Johnson J."/>
            <person name="Krajaejun T."/>
            <person name="Lin H."/>
            <person name="Meijer H.J."/>
            <person name="Moore B."/>
            <person name="Morris P."/>
            <person name="Phuntmart V."/>
            <person name="Puiu D."/>
            <person name="Shetty J."/>
            <person name="Stajich J.E."/>
            <person name="Tripathy S."/>
            <person name="Wawra S."/>
            <person name="van West P."/>
            <person name="Whitty B.R."/>
            <person name="Coutinho P.M."/>
            <person name="Henrissat B."/>
            <person name="Martin F."/>
            <person name="Thomas P.D."/>
            <person name="Tyler B.M."/>
            <person name="De Vries R.P."/>
            <person name="Kamoun S."/>
            <person name="Yandell M."/>
            <person name="Tisserat N."/>
            <person name="Buell C.R."/>
        </authorList>
    </citation>
    <scope>NUCLEOTIDE SEQUENCE</scope>
    <source>
        <strain evidence="3">DAOM:BR144</strain>
    </source>
</reference>
<dbReference type="VEuPathDB" id="FungiDB:PYU1_G008996"/>
<feature type="compositionally biased region" description="Basic and acidic residues" evidence="1">
    <location>
        <begin position="82"/>
        <end position="94"/>
    </location>
</feature>
<dbReference type="AlphaFoldDB" id="K3WVL6"/>
<feature type="region of interest" description="Disordered" evidence="1">
    <location>
        <begin position="49"/>
        <end position="166"/>
    </location>
</feature>
<feature type="compositionally biased region" description="Gly residues" evidence="1">
    <location>
        <begin position="18"/>
        <end position="29"/>
    </location>
</feature>
<dbReference type="HOGENOM" id="CLU_1725904_0_0_1"/>
<reference evidence="3" key="2">
    <citation type="submission" date="2010-04" db="EMBL/GenBank/DDBJ databases">
        <authorList>
            <person name="Buell R."/>
            <person name="Hamilton J."/>
            <person name="Hostetler J."/>
        </authorList>
    </citation>
    <scope>NUCLEOTIDE SEQUENCE [LARGE SCALE GENOMIC DNA]</scope>
    <source>
        <strain evidence="3">DAOM:BR144</strain>
    </source>
</reference>
<accession>K3WVL6</accession>
<dbReference type="EMBL" id="GL376599">
    <property type="status" value="NOT_ANNOTATED_CDS"/>
    <property type="molecule type" value="Genomic_DNA"/>
</dbReference>
<feature type="compositionally biased region" description="Acidic residues" evidence="1">
    <location>
        <begin position="62"/>
        <end position="73"/>
    </location>
</feature>